<dbReference type="Pfam" id="PF00072">
    <property type="entry name" value="Response_reg"/>
    <property type="match status" value="1"/>
</dbReference>
<keyword evidence="9" id="KW-0175">Coiled coil</keyword>
<dbReference type="SUPFAM" id="SSF46689">
    <property type="entry name" value="Homeodomain-like"/>
    <property type="match status" value="1"/>
</dbReference>
<evidence type="ECO:0000256" key="5">
    <source>
        <dbReference type="ARBA" id="ARBA00023015"/>
    </source>
</evidence>
<dbReference type="InterPro" id="IPR018060">
    <property type="entry name" value="HTH_AraC"/>
</dbReference>
<comment type="caution">
    <text evidence="12">The sequence shown here is derived from an EMBL/GenBank/DDBJ whole genome shotgun (WGS) entry which is preliminary data.</text>
</comment>
<keyword evidence="6" id="KW-0238">DNA-binding</keyword>
<evidence type="ECO:0000256" key="6">
    <source>
        <dbReference type="ARBA" id="ARBA00023125"/>
    </source>
</evidence>
<keyword evidence="2" id="KW-0963">Cytoplasm</keyword>
<dbReference type="RefSeq" id="WP_378111523.1">
    <property type="nucleotide sequence ID" value="NZ_JBHSNC010000027.1"/>
</dbReference>
<dbReference type="Pfam" id="PF12833">
    <property type="entry name" value="HTH_18"/>
    <property type="match status" value="1"/>
</dbReference>
<evidence type="ECO:0000256" key="4">
    <source>
        <dbReference type="ARBA" id="ARBA00023012"/>
    </source>
</evidence>
<dbReference type="PROSITE" id="PS01124">
    <property type="entry name" value="HTH_ARAC_FAMILY_2"/>
    <property type="match status" value="1"/>
</dbReference>
<dbReference type="Gene3D" id="3.40.50.2300">
    <property type="match status" value="1"/>
</dbReference>
<evidence type="ECO:0000256" key="2">
    <source>
        <dbReference type="ARBA" id="ARBA00022490"/>
    </source>
</evidence>
<organism evidence="12 13">
    <name type="scientific">Cohnella yongneupensis</name>
    <dbReference type="NCBI Taxonomy" id="425006"/>
    <lineage>
        <taxon>Bacteria</taxon>
        <taxon>Bacillati</taxon>
        <taxon>Bacillota</taxon>
        <taxon>Bacilli</taxon>
        <taxon>Bacillales</taxon>
        <taxon>Paenibacillaceae</taxon>
        <taxon>Cohnella</taxon>
    </lineage>
</organism>
<evidence type="ECO:0000256" key="9">
    <source>
        <dbReference type="SAM" id="Coils"/>
    </source>
</evidence>
<name>A0ABW0QX92_9BACL</name>
<dbReference type="PROSITE" id="PS50110">
    <property type="entry name" value="RESPONSE_REGULATORY"/>
    <property type="match status" value="1"/>
</dbReference>
<feature type="domain" description="HTH araC/xylS-type" evidence="10">
    <location>
        <begin position="434"/>
        <end position="533"/>
    </location>
</feature>
<dbReference type="Proteomes" id="UP001596108">
    <property type="component" value="Unassembled WGS sequence"/>
</dbReference>
<feature type="domain" description="Response regulatory" evidence="11">
    <location>
        <begin position="3"/>
        <end position="120"/>
    </location>
</feature>
<comment type="subcellular location">
    <subcellularLocation>
        <location evidence="1">Cytoplasm</location>
    </subcellularLocation>
</comment>
<dbReference type="PANTHER" id="PTHR42713:SF3">
    <property type="entry name" value="TRANSCRIPTIONAL REGULATORY PROTEIN HPTR"/>
    <property type="match status" value="1"/>
</dbReference>
<evidence type="ECO:0000256" key="1">
    <source>
        <dbReference type="ARBA" id="ARBA00004496"/>
    </source>
</evidence>
<keyword evidence="7" id="KW-0804">Transcription</keyword>
<gene>
    <name evidence="12" type="ORF">ACFPQ4_09215</name>
</gene>
<evidence type="ECO:0000256" key="3">
    <source>
        <dbReference type="ARBA" id="ARBA00022553"/>
    </source>
</evidence>
<evidence type="ECO:0000256" key="8">
    <source>
        <dbReference type="PROSITE-ProRule" id="PRU00169"/>
    </source>
</evidence>
<keyword evidence="3 8" id="KW-0597">Phosphoprotein</keyword>
<dbReference type="CDD" id="cd17536">
    <property type="entry name" value="REC_YesN-like"/>
    <property type="match status" value="1"/>
</dbReference>
<dbReference type="SUPFAM" id="SSF52172">
    <property type="entry name" value="CheY-like"/>
    <property type="match status" value="1"/>
</dbReference>
<proteinExistence type="predicted"/>
<accession>A0ABW0QX92</accession>
<evidence type="ECO:0000256" key="7">
    <source>
        <dbReference type="ARBA" id="ARBA00023163"/>
    </source>
</evidence>
<feature type="modified residue" description="4-aspartylphosphate" evidence="8">
    <location>
        <position position="55"/>
    </location>
</feature>
<evidence type="ECO:0000259" key="10">
    <source>
        <dbReference type="PROSITE" id="PS01124"/>
    </source>
</evidence>
<keyword evidence="5" id="KW-0805">Transcription regulation</keyword>
<dbReference type="SMART" id="SM00448">
    <property type="entry name" value="REC"/>
    <property type="match status" value="1"/>
</dbReference>
<dbReference type="InterPro" id="IPR001789">
    <property type="entry name" value="Sig_transdc_resp-reg_receiver"/>
</dbReference>
<evidence type="ECO:0000313" key="12">
    <source>
        <dbReference type="EMBL" id="MFC5529626.1"/>
    </source>
</evidence>
<dbReference type="InterPro" id="IPR009057">
    <property type="entry name" value="Homeodomain-like_sf"/>
</dbReference>
<evidence type="ECO:0000259" key="11">
    <source>
        <dbReference type="PROSITE" id="PS50110"/>
    </source>
</evidence>
<feature type="coiled-coil region" evidence="9">
    <location>
        <begin position="116"/>
        <end position="143"/>
    </location>
</feature>
<dbReference type="InterPro" id="IPR020449">
    <property type="entry name" value="Tscrpt_reg_AraC-type_HTH"/>
</dbReference>
<sequence length="539" mass="62224">MYKLLFVDDEILVREAIRTQMNWAEYGFDCIGVSEDGIEALEFIEQNKPDVVLTDIGMPFMDGLELTKELSEKYPLIKVIILTGYDDFEYAQQAIKMQAVDYILKPVTADELGGVLGKLRSELDLARREKQDYEHLKRQLTESMPLLRERFLERMLTSPMSDKEKREGWQYFRINWKGPHAIELVMVVDDFLWSQTVTTSDQQLIWFAVFNITQEIISKYDGAVVFRDRDNRVLTLLSGVDPVELQEEALRYAEEIHHAVTSILPVKVSIGIGDASELGSNVSIAHETALSALEYRFVIGSNSIIRLSDMAQRGHREAFPIMSWESELITKLKTGTIEEMELWVARLFAVFRDQLYPGDVCQIYLQRIVLTLIHTLYEMNSDLVQSPQNAENLIQKISKFTTLYDTEEWMKNLCTEAVSKIKSLREDFNLLQIAKSIAFFKAHFNDPELSIKSVCNHISMSTSYFSTLFKQYKGKTFIEYVTHERMEKAKELLNLTSMKSYEIAYEVGYSDPHYFSGAFKKHAGDTPTDYRLKMTTKKA</sequence>
<protein>
    <submittedName>
        <fullName evidence="12">Response regulator</fullName>
    </submittedName>
</protein>
<dbReference type="SMART" id="SM00342">
    <property type="entry name" value="HTH_ARAC"/>
    <property type="match status" value="1"/>
</dbReference>
<keyword evidence="13" id="KW-1185">Reference proteome</keyword>
<dbReference type="InterPro" id="IPR051552">
    <property type="entry name" value="HptR"/>
</dbReference>
<dbReference type="EMBL" id="JBHSNC010000027">
    <property type="protein sequence ID" value="MFC5529626.1"/>
    <property type="molecule type" value="Genomic_DNA"/>
</dbReference>
<dbReference type="PRINTS" id="PR00032">
    <property type="entry name" value="HTHARAC"/>
</dbReference>
<dbReference type="Gene3D" id="1.10.10.60">
    <property type="entry name" value="Homeodomain-like"/>
    <property type="match status" value="2"/>
</dbReference>
<dbReference type="InterPro" id="IPR011006">
    <property type="entry name" value="CheY-like_superfamily"/>
</dbReference>
<evidence type="ECO:0000313" key="13">
    <source>
        <dbReference type="Proteomes" id="UP001596108"/>
    </source>
</evidence>
<reference evidence="13" key="1">
    <citation type="journal article" date="2019" name="Int. J. Syst. Evol. Microbiol.">
        <title>The Global Catalogue of Microorganisms (GCM) 10K type strain sequencing project: providing services to taxonomists for standard genome sequencing and annotation.</title>
        <authorList>
            <consortium name="The Broad Institute Genomics Platform"/>
            <consortium name="The Broad Institute Genome Sequencing Center for Infectious Disease"/>
            <person name="Wu L."/>
            <person name="Ma J."/>
        </authorList>
    </citation>
    <scope>NUCLEOTIDE SEQUENCE [LARGE SCALE GENOMIC DNA]</scope>
    <source>
        <strain evidence="13">CGMCC 1.18578</strain>
    </source>
</reference>
<keyword evidence="4" id="KW-0902">Two-component regulatory system</keyword>
<dbReference type="PANTHER" id="PTHR42713">
    <property type="entry name" value="HISTIDINE KINASE-RELATED"/>
    <property type="match status" value="1"/>
</dbReference>